<keyword evidence="3" id="KW-1185">Reference proteome</keyword>
<feature type="chain" id="PRO_5042126070" description="Lipoprotein" evidence="1">
    <location>
        <begin position="21"/>
        <end position="353"/>
    </location>
</feature>
<evidence type="ECO:0000256" key="1">
    <source>
        <dbReference type="SAM" id="SignalP"/>
    </source>
</evidence>
<dbReference type="PROSITE" id="PS51257">
    <property type="entry name" value="PROKAR_LIPOPROTEIN"/>
    <property type="match status" value="1"/>
</dbReference>
<name>A0AAE3R8Q3_9BACT</name>
<reference evidence="2" key="1">
    <citation type="submission" date="2023-05" db="EMBL/GenBank/DDBJ databases">
        <authorList>
            <person name="Zhang X."/>
        </authorList>
    </citation>
    <scope>NUCLEOTIDE SEQUENCE</scope>
    <source>
        <strain evidence="2">BD1B2-1</strain>
    </source>
</reference>
<protein>
    <recommendedName>
        <fullName evidence="4">Lipoprotein</fullName>
    </recommendedName>
</protein>
<evidence type="ECO:0000313" key="2">
    <source>
        <dbReference type="EMBL" id="MDJ1505310.1"/>
    </source>
</evidence>
<dbReference type="RefSeq" id="WP_314517228.1">
    <property type="nucleotide sequence ID" value="NZ_JASJOU010000015.1"/>
</dbReference>
<dbReference type="EMBL" id="JASJOU010000015">
    <property type="protein sequence ID" value="MDJ1505310.1"/>
    <property type="molecule type" value="Genomic_DNA"/>
</dbReference>
<sequence>MKNIFLLSFTFIVFLFTACSKDDSPTPAAPGVYVVGYENLDDQYHRQAKFWKDGVVSNLASPADYATANDVFVNGQDVYVAGYTVSASPVQPAIWKNGKSTKLSVTNAGIGGSAAHIFVANNDVYAIGFIFDANYGQHATLWKNGEVSLMLEQTNIYFEGLVVSGSDVYIGGTEYVNSQGVATIWKNGVASRIGPVDGTTYTGIHDITIAGADLYAVGVRTQGGSGSEAVVWKNGVVTGVLATGAQQLDLNEIYVSGTDVYVAGFVDDGKHGSGVVWKNGVATELTDNATHSSANSIFVVGDDVYVGGFISLYYSENGSARTYRSAKVWKNGVLTNLTNSTYDSEALGIFVVK</sequence>
<evidence type="ECO:0000313" key="3">
    <source>
        <dbReference type="Proteomes" id="UP001232063"/>
    </source>
</evidence>
<comment type="caution">
    <text evidence="2">The sequence shown here is derived from an EMBL/GenBank/DDBJ whole genome shotgun (WGS) entry which is preliminary data.</text>
</comment>
<evidence type="ECO:0008006" key="4">
    <source>
        <dbReference type="Google" id="ProtNLM"/>
    </source>
</evidence>
<gene>
    <name evidence="2" type="ORF">QNI22_31935</name>
</gene>
<feature type="signal peptide" evidence="1">
    <location>
        <begin position="1"/>
        <end position="20"/>
    </location>
</feature>
<proteinExistence type="predicted"/>
<organism evidence="2 3">
    <name type="scientific">Xanthocytophaga agilis</name>
    <dbReference type="NCBI Taxonomy" id="3048010"/>
    <lineage>
        <taxon>Bacteria</taxon>
        <taxon>Pseudomonadati</taxon>
        <taxon>Bacteroidota</taxon>
        <taxon>Cytophagia</taxon>
        <taxon>Cytophagales</taxon>
        <taxon>Rhodocytophagaceae</taxon>
        <taxon>Xanthocytophaga</taxon>
    </lineage>
</organism>
<accession>A0AAE3R8Q3</accession>
<keyword evidence="1" id="KW-0732">Signal</keyword>
<dbReference type="Proteomes" id="UP001232063">
    <property type="component" value="Unassembled WGS sequence"/>
</dbReference>
<dbReference type="AlphaFoldDB" id="A0AAE3R8Q3"/>